<organism evidence="8 9">
    <name type="scientific">Candidatus Falkowbacteria bacterium CG10_big_fil_rev_8_21_14_0_10_43_10</name>
    <dbReference type="NCBI Taxonomy" id="1974567"/>
    <lineage>
        <taxon>Bacteria</taxon>
        <taxon>Candidatus Falkowiibacteriota</taxon>
    </lineage>
</organism>
<dbReference type="GO" id="GO:0004635">
    <property type="term" value="F:phosphoribosyl-AMP cyclohydrolase activity"/>
    <property type="evidence" value="ECO:0007669"/>
    <property type="project" value="UniProtKB-EC"/>
</dbReference>
<dbReference type="SUPFAM" id="SSF141734">
    <property type="entry name" value="HisI-like"/>
    <property type="match status" value="1"/>
</dbReference>
<gene>
    <name evidence="8" type="ORF">COT99_04200</name>
</gene>
<dbReference type="EC" id="3.5.4.19" evidence="3"/>
<comment type="caution">
    <text evidence="8">The sequence shown here is derived from an EMBL/GenBank/DDBJ whole genome shotgun (WGS) entry which is preliminary data.</text>
</comment>
<dbReference type="InterPro" id="IPR002496">
    <property type="entry name" value="PRib_AMP_CycHydrolase_dom"/>
</dbReference>
<dbReference type="EMBL" id="PFAR01000050">
    <property type="protein sequence ID" value="PIR92799.1"/>
    <property type="molecule type" value="Genomic_DNA"/>
</dbReference>
<evidence type="ECO:0000259" key="7">
    <source>
        <dbReference type="Pfam" id="PF01502"/>
    </source>
</evidence>
<dbReference type="AlphaFoldDB" id="A0A2H0V2Z9"/>
<dbReference type="PANTHER" id="PTHR42945:SF1">
    <property type="entry name" value="HISTIDINE BIOSYNTHESIS BIFUNCTIONAL PROTEIN HIS7"/>
    <property type="match status" value="1"/>
</dbReference>
<proteinExistence type="predicted"/>
<dbReference type="PANTHER" id="PTHR42945">
    <property type="entry name" value="HISTIDINE BIOSYNTHESIS BIFUNCTIONAL PROTEIN"/>
    <property type="match status" value="1"/>
</dbReference>
<feature type="domain" description="Phosphoribosyl-AMP cyclohydrolase" evidence="7">
    <location>
        <begin position="47"/>
        <end position="125"/>
    </location>
</feature>
<evidence type="ECO:0000256" key="2">
    <source>
        <dbReference type="ARBA" id="ARBA00005169"/>
    </source>
</evidence>
<sequence>MMPIIFKETKEFKPKFRPALHYDGTLAPDLITVVLQENPKGNVLYAATMNAEALALTLKTMRVHLYSREAKKVRRKGATSGNELAVMDICINCNEDCLLIKVNQLGGGVCHTKNEQGQNHSTCFYRVVGKIIGKTTEYVLSFLE</sequence>
<evidence type="ECO:0000256" key="1">
    <source>
        <dbReference type="ARBA" id="ARBA00000024"/>
    </source>
</evidence>
<evidence type="ECO:0000256" key="6">
    <source>
        <dbReference type="ARBA" id="ARBA00023102"/>
    </source>
</evidence>
<reference evidence="9" key="1">
    <citation type="submission" date="2017-09" db="EMBL/GenBank/DDBJ databases">
        <title>Depth-based differentiation of microbial function through sediment-hosted aquifers and enrichment of novel symbionts in the deep terrestrial subsurface.</title>
        <authorList>
            <person name="Probst A.J."/>
            <person name="Ladd B."/>
            <person name="Jarett J.K."/>
            <person name="Geller-Mcgrath D.E."/>
            <person name="Sieber C.M.K."/>
            <person name="Emerson J.B."/>
            <person name="Anantharaman K."/>
            <person name="Thomas B.C."/>
            <person name="Malmstrom R."/>
            <person name="Stieglmeier M."/>
            <person name="Klingl A."/>
            <person name="Woyke T."/>
            <person name="Ryan C.M."/>
            <person name="Banfield J.F."/>
        </authorList>
    </citation>
    <scope>NUCLEOTIDE SEQUENCE [LARGE SCALE GENOMIC DNA]</scope>
</reference>
<protein>
    <recommendedName>
        <fullName evidence="3">phosphoribosyl-AMP cyclohydrolase</fullName>
        <ecNumber evidence="3">3.5.4.19</ecNumber>
    </recommendedName>
</protein>
<comment type="pathway">
    <text evidence="2">Amino-acid biosynthesis; L-histidine biosynthesis; L-histidine from 5-phospho-alpha-D-ribose 1-diphosphate: step 3/9.</text>
</comment>
<comment type="catalytic activity">
    <reaction evidence="1">
        <text>1-(5-phospho-beta-D-ribosyl)-5'-AMP + H2O = 1-(5-phospho-beta-D-ribosyl)-5-[(5-phospho-beta-D-ribosylamino)methylideneamino]imidazole-4-carboxamide</text>
        <dbReference type="Rhea" id="RHEA:20049"/>
        <dbReference type="ChEBI" id="CHEBI:15377"/>
        <dbReference type="ChEBI" id="CHEBI:58435"/>
        <dbReference type="ChEBI" id="CHEBI:59457"/>
        <dbReference type="EC" id="3.5.4.19"/>
    </reaction>
</comment>
<dbReference type="Gene3D" id="3.10.20.810">
    <property type="entry name" value="Phosphoribosyl-AMP cyclohydrolase"/>
    <property type="match status" value="1"/>
</dbReference>
<keyword evidence="5 8" id="KW-0378">Hydrolase</keyword>
<evidence type="ECO:0000256" key="5">
    <source>
        <dbReference type="ARBA" id="ARBA00022801"/>
    </source>
</evidence>
<name>A0A2H0V2Z9_9BACT</name>
<dbReference type="UniPathway" id="UPA00031">
    <property type="reaction ID" value="UER00008"/>
</dbReference>
<accession>A0A2H0V2Z9</accession>
<evidence type="ECO:0000256" key="3">
    <source>
        <dbReference type="ARBA" id="ARBA00012721"/>
    </source>
</evidence>
<dbReference type="GO" id="GO:0000105">
    <property type="term" value="P:L-histidine biosynthetic process"/>
    <property type="evidence" value="ECO:0007669"/>
    <property type="project" value="UniProtKB-UniPathway"/>
</dbReference>
<keyword evidence="4" id="KW-0028">Amino-acid biosynthesis</keyword>
<dbReference type="Pfam" id="PF01502">
    <property type="entry name" value="PRA-CH"/>
    <property type="match status" value="1"/>
</dbReference>
<dbReference type="Proteomes" id="UP000228626">
    <property type="component" value="Unassembled WGS sequence"/>
</dbReference>
<dbReference type="InterPro" id="IPR038019">
    <property type="entry name" value="PRib_AMP_CycHydrolase_sf"/>
</dbReference>
<evidence type="ECO:0000256" key="4">
    <source>
        <dbReference type="ARBA" id="ARBA00022605"/>
    </source>
</evidence>
<evidence type="ECO:0000313" key="9">
    <source>
        <dbReference type="Proteomes" id="UP000228626"/>
    </source>
</evidence>
<evidence type="ECO:0000313" key="8">
    <source>
        <dbReference type="EMBL" id="PIR92799.1"/>
    </source>
</evidence>
<keyword evidence="6" id="KW-0368">Histidine biosynthesis</keyword>